<evidence type="ECO:0000313" key="3">
    <source>
        <dbReference type="EMBL" id="AUH73412.1"/>
    </source>
</evidence>
<dbReference type="AlphaFoldDB" id="A0A2H5FPH5"/>
<reference evidence="3 4" key="1">
    <citation type="submission" date="2017-12" db="EMBL/GenBank/DDBJ databases">
        <title>Legionella sainthelensi LA01-117, whole genome sequence of a clinical isolate from New Zealand.</title>
        <authorList>
            <person name="Cree S.L."/>
            <person name="Slow S."/>
            <person name="Kennedy M.A."/>
            <person name="Murdoch D.R."/>
            <person name="Biggs P.J."/>
            <person name="Anderson T."/>
        </authorList>
    </citation>
    <scope>NUCLEOTIDE SEQUENCE [LARGE SCALE GENOMIC DNA]</scope>
    <source>
        <strain evidence="3 4">LA01-117</strain>
    </source>
</reference>
<keyword evidence="2" id="KW-0472">Membrane</keyword>
<feature type="region of interest" description="Disordered" evidence="1">
    <location>
        <begin position="704"/>
        <end position="734"/>
    </location>
</feature>
<evidence type="ECO:0000313" key="4">
    <source>
        <dbReference type="Proteomes" id="UP000234343"/>
    </source>
</evidence>
<name>A0A2H5FPH5_9GAMM</name>
<evidence type="ECO:0000256" key="2">
    <source>
        <dbReference type="SAM" id="Phobius"/>
    </source>
</evidence>
<feature type="compositionally biased region" description="Polar residues" evidence="1">
    <location>
        <begin position="709"/>
        <end position="726"/>
    </location>
</feature>
<evidence type="ECO:0008006" key="5">
    <source>
        <dbReference type="Google" id="ProtNLM"/>
    </source>
</evidence>
<organism evidence="3 4">
    <name type="scientific">Legionella sainthelensi</name>
    <dbReference type="NCBI Taxonomy" id="28087"/>
    <lineage>
        <taxon>Bacteria</taxon>
        <taxon>Pseudomonadati</taxon>
        <taxon>Pseudomonadota</taxon>
        <taxon>Gammaproteobacteria</taxon>
        <taxon>Legionellales</taxon>
        <taxon>Legionellaceae</taxon>
        <taxon>Legionella</taxon>
    </lineage>
</organism>
<keyword evidence="2" id="KW-1133">Transmembrane helix</keyword>
<proteinExistence type="predicted"/>
<dbReference type="Proteomes" id="UP000234343">
    <property type="component" value="Chromosome"/>
</dbReference>
<evidence type="ECO:0000256" key="1">
    <source>
        <dbReference type="SAM" id="MobiDB-lite"/>
    </source>
</evidence>
<dbReference type="EMBL" id="CP025491">
    <property type="protein sequence ID" value="AUH73412.1"/>
    <property type="molecule type" value="Genomic_DNA"/>
</dbReference>
<feature type="transmembrane region" description="Helical" evidence="2">
    <location>
        <begin position="636"/>
        <end position="660"/>
    </location>
</feature>
<keyword evidence="4" id="KW-1185">Reference proteome</keyword>
<protein>
    <recommendedName>
        <fullName evidence="5">Protein SidG</fullName>
    </recommendedName>
</protein>
<feature type="transmembrane region" description="Helical" evidence="2">
    <location>
        <begin position="609"/>
        <end position="630"/>
    </location>
</feature>
<keyword evidence="2" id="KW-0812">Transmembrane</keyword>
<accession>A0A2H5FPH5</accession>
<dbReference type="RefSeq" id="WP_101900933.1">
    <property type="nucleotide sequence ID" value="NZ_CP025491.2"/>
</dbReference>
<dbReference type="KEGG" id="lsh:CAB17_16135"/>
<sequence length="761" mass="84444">MMGNGSVIVQTWGTNSKSHFGARRLALTQYRGENVGHASIELRLPDNEENKQLIKRYCDAQPGMKIPYVKKYELNNDGTYEHIYVVRFSFIPSDNGRLFDLNSTYKEDTIYERAGHHTTERHYLETAELVERRAHRRVINLFPACSLTEHGRALDFSTPKGKYILNKIAIANCKDLLGTAKVIKDKINNLNDSPTEIDLKHPRNKTIFLAAKRLGLELPEEKKISVAQLLSQLSVKEKNTKEQIKVLDNRLIPLKDAIENKEENTKCGLQLAEIRKIQDSIAQLTCFEDFAAWYSDNPNTSKEIKEKIDTLHSVSGDNFSNFKVNLRDELSRLYEFYSKVMLKNNSEAIIFYENEDKYLCYGRPADSQVRLPIGSGQFELNAACMLEQMRKIVDSGFEYDLHTHNCSTTALSILNAGREGKVKEVSPAKVFASVTPQIVYNTAAAFRDNACGISASQSLINLDIFYIDRSQNHPLTVKSRKCANVHDAIVRFAVDNIFPEESDERDHVFYTFSKETKKSILKEASKPIPTELLRDLWGIIPDRTLPLSTSTSHIVVIDQNMTMRQLIQGLTVLAQIKAEERLQHTCNLNSEIIREEIITDKKINTQPKLLLTGLFAAAGLVIGVGIGVALVSTGIFAPFGVGVLGAVAVAATLGGGLALISGALGFGAAKLTGSPTNIQTGGTIVSTTTDNSGLRSLKLLGQLKSSSSEQPGMRNTNSSSSENCPNTPLLEPGNVCDISLQDQPEENDMDLILSETANMRP</sequence>
<gene>
    <name evidence="3" type="ORF">CAB17_16135</name>
</gene>